<keyword evidence="2 7" id="KW-0663">Pyridoxal phosphate</keyword>
<dbReference type="GO" id="GO:0019346">
    <property type="term" value="P:transsulfuration"/>
    <property type="evidence" value="ECO:0007669"/>
    <property type="project" value="InterPro"/>
</dbReference>
<dbReference type="RefSeq" id="WP_118920117.1">
    <property type="nucleotide sequence ID" value="NZ_QWEG01000004.1"/>
</dbReference>
<evidence type="ECO:0000256" key="5">
    <source>
        <dbReference type="ARBA" id="ARBA00048780"/>
    </source>
</evidence>
<keyword evidence="9" id="KW-0032">Aminotransferase</keyword>
<dbReference type="OrthoDB" id="9803887at2"/>
<comment type="cofactor">
    <cofactor evidence="1 8">
        <name>pyridoxal 5'-phosphate</name>
        <dbReference type="ChEBI" id="CHEBI:597326"/>
    </cofactor>
</comment>
<dbReference type="GO" id="GO:0047982">
    <property type="term" value="F:homocysteine desulfhydrase activity"/>
    <property type="evidence" value="ECO:0007669"/>
    <property type="project" value="UniProtKB-EC"/>
</dbReference>
<evidence type="ECO:0000256" key="8">
    <source>
        <dbReference type="RuleBase" id="RU362118"/>
    </source>
</evidence>
<dbReference type="InterPro" id="IPR015421">
    <property type="entry name" value="PyrdxlP-dep_Trfase_major"/>
</dbReference>
<comment type="caution">
    <text evidence="9">The sequence shown here is derived from an EMBL/GenBank/DDBJ whole genome shotgun (WGS) entry which is preliminary data.</text>
</comment>
<proteinExistence type="inferred from homology"/>
<keyword evidence="9" id="KW-0808">Transferase</keyword>
<sequence>MAREFETKVLHGDKIEGREIASKVTPIYQTSAFTFKDLDELEGFYEGNGRYLYSRVGNPNTDELGAAVARLEGAPAGVAASSGLSAILAGVLAVVKSGEHIIAADDLYGGSFHMLKEELKDFGIETTFVSFTDLSLVEKEVRANTRLIYTESITNPLLRVEDLEAVIHFAKKHGLLTLVDNTFATPLHVRPYELGAELVVHSATKYIGGHSDVTSGVVVGREDLIARASGKIVNLGSNLSPFEAWLTVRGLKTLALRMKAQSSNARKLALALKENADVEKVYHPFEHGGEDGFGAIVTVELTEKADINDFFRALSWIKIAPTLAGVETTVSHPEVTSHRALSPEARAALGINRQVVRISVGIEHASDIIIQFEAAIRASVGK</sequence>
<evidence type="ECO:0000256" key="3">
    <source>
        <dbReference type="ARBA" id="ARBA00047175"/>
    </source>
</evidence>
<dbReference type="GO" id="GO:0018826">
    <property type="term" value="F:methionine gamma-lyase activity"/>
    <property type="evidence" value="ECO:0007669"/>
    <property type="project" value="UniProtKB-EC"/>
</dbReference>
<dbReference type="Proteomes" id="UP000284416">
    <property type="component" value="Unassembled WGS sequence"/>
</dbReference>
<dbReference type="InterPro" id="IPR000277">
    <property type="entry name" value="Cys/Met-Metab_PyrdxlP-dep_enz"/>
</dbReference>
<dbReference type="Gene3D" id="3.40.640.10">
    <property type="entry name" value="Type I PLP-dependent aspartate aminotransferase-like (Major domain)"/>
    <property type="match status" value="1"/>
</dbReference>
<gene>
    <name evidence="9" type="ORF">D1B31_07365</name>
</gene>
<dbReference type="AlphaFoldDB" id="A0A417YVT3"/>
<evidence type="ECO:0000313" key="10">
    <source>
        <dbReference type="Proteomes" id="UP000284416"/>
    </source>
</evidence>
<protein>
    <recommendedName>
        <fullName evidence="3">homocysteine desulfhydrase</fullName>
        <ecNumber evidence="3">4.4.1.2</ecNumber>
    </recommendedName>
    <alternativeName>
        <fullName evidence="4">Homocysteine desulfhydrase</fullName>
    </alternativeName>
</protein>
<dbReference type="EMBL" id="QWEG01000004">
    <property type="protein sequence ID" value="RHW41533.1"/>
    <property type="molecule type" value="Genomic_DNA"/>
</dbReference>
<dbReference type="GO" id="GO:0030170">
    <property type="term" value="F:pyridoxal phosphate binding"/>
    <property type="evidence" value="ECO:0007669"/>
    <property type="project" value="InterPro"/>
</dbReference>
<dbReference type="GO" id="GO:0008483">
    <property type="term" value="F:transaminase activity"/>
    <property type="evidence" value="ECO:0007669"/>
    <property type="project" value="UniProtKB-KW"/>
</dbReference>
<evidence type="ECO:0000256" key="2">
    <source>
        <dbReference type="ARBA" id="ARBA00022898"/>
    </source>
</evidence>
<dbReference type="PIRSF" id="PIRSF001434">
    <property type="entry name" value="CGS"/>
    <property type="match status" value="1"/>
</dbReference>
<evidence type="ECO:0000256" key="6">
    <source>
        <dbReference type="ARBA" id="ARBA00052699"/>
    </source>
</evidence>
<evidence type="ECO:0000256" key="1">
    <source>
        <dbReference type="ARBA" id="ARBA00001933"/>
    </source>
</evidence>
<comment type="catalytic activity">
    <reaction evidence="5">
        <text>L-homocysteine + H2O = 2-oxobutanoate + hydrogen sulfide + NH4(+) + H(+)</text>
        <dbReference type="Rhea" id="RHEA:14501"/>
        <dbReference type="ChEBI" id="CHEBI:15377"/>
        <dbReference type="ChEBI" id="CHEBI:15378"/>
        <dbReference type="ChEBI" id="CHEBI:16763"/>
        <dbReference type="ChEBI" id="CHEBI:28938"/>
        <dbReference type="ChEBI" id="CHEBI:29919"/>
        <dbReference type="ChEBI" id="CHEBI:58199"/>
        <dbReference type="EC" id="4.4.1.2"/>
    </reaction>
    <physiologicalReaction direction="left-to-right" evidence="5">
        <dbReference type="Rhea" id="RHEA:14502"/>
    </physiologicalReaction>
</comment>
<dbReference type="Gene3D" id="3.90.1150.10">
    <property type="entry name" value="Aspartate Aminotransferase, domain 1"/>
    <property type="match status" value="1"/>
</dbReference>
<dbReference type="InterPro" id="IPR015422">
    <property type="entry name" value="PyrdxlP-dep_Trfase_small"/>
</dbReference>
<organism evidence="9 10">
    <name type="scientific">Neobacillus notoginsengisoli</name>
    <dbReference type="NCBI Taxonomy" id="1578198"/>
    <lineage>
        <taxon>Bacteria</taxon>
        <taxon>Bacillati</taxon>
        <taxon>Bacillota</taxon>
        <taxon>Bacilli</taxon>
        <taxon>Bacillales</taxon>
        <taxon>Bacillaceae</taxon>
        <taxon>Neobacillus</taxon>
    </lineage>
</organism>
<reference evidence="9 10" key="1">
    <citation type="journal article" date="2017" name="Int. J. Syst. Evol. Microbiol.">
        <title>Bacillus notoginsengisoli sp. nov., a novel bacterium isolated from the rhizosphere of Panax notoginseng.</title>
        <authorList>
            <person name="Zhang M.Y."/>
            <person name="Cheng J."/>
            <person name="Cai Y."/>
            <person name="Zhang T.Y."/>
            <person name="Wu Y.Y."/>
            <person name="Manikprabhu D."/>
            <person name="Li W.J."/>
            <person name="Zhang Y.X."/>
        </authorList>
    </citation>
    <scope>NUCLEOTIDE SEQUENCE [LARGE SCALE GENOMIC DNA]</scope>
    <source>
        <strain evidence="9 10">JCM 30743</strain>
    </source>
</reference>
<dbReference type="SUPFAM" id="SSF53383">
    <property type="entry name" value="PLP-dependent transferases"/>
    <property type="match status" value="1"/>
</dbReference>
<evidence type="ECO:0000313" key="9">
    <source>
        <dbReference type="EMBL" id="RHW41533.1"/>
    </source>
</evidence>
<dbReference type="InterPro" id="IPR015424">
    <property type="entry name" value="PyrdxlP-dep_Trfase"/>
</dbReference>
<evidence type="ECO:0000256" key="4">
    <source>
        <dbReference type="ARBA" id="ARBA00047199"/>
    </source>
</evidence>
<dbReference type="GO" id="GO:0005737">
    <property type="term" value="C:cytoplasm"/>
    <property type="evidence" value="ECO:0007669"/>
    <property type="project" value="TreeGrafter"/>
</dbReference>
<comment type="similarity">
    <text evidence="8">Belongs to the trans-sulfuration enzymes family.</text>
</comment>
<dbReference type="CDD" id="cd00614">
    <property type="entry name" value="CGS_like"/>
    <property type="match status" value="1"/>
</dbReference>
<dbReference type="PANTHER" id="PTHR11808:SF89">
    <property type="entry name" value="METHIONINE GAMMA-LYASE"/>
    <property type="match status" value="1"/>
</dbReference>
<accession>A0A417YVT3</accession>
<dbReference type="EC" id="4.4.1.2" evidence="3"/>
<dbReference type="Pfam" id="PF01053">
    <property type="entry name" value="Cys_Met_Meta_PP"/>
    <property type="match status" value="1"/>
</dbReference>
<evidence type="ECO:0000256" key="7">
    <source>
        <dbReference type="PIRSR" id="PIRSR001434-2"/>
    </source>
</evidence>
<feature type="modified residue" description="N6-(pyridoxal phosphate)lysine" evidence="7">
    <location>
        <position position="205"/>
    </location>
</feature>
<dbReference type="PANTHER" id="PTHR11808">
    <property type="entry name" value="TRANS-SULFURATION ENZYME FAMILY MEMBER"/>
    <property type="match status" value="1"/>
</dbReference>
<keyword evidence="10" id="KW-1185">Reference proteome</keyword>
<name>A0A417YVT3_9BACI</name>
<dbReference type="FunFam" id="3.40.640.10:FF:000046">
    <property type="entry name" value="Cystathionine gamma-lyase"/>
    <property type="match status" value="1"/>
</dbReference>
<comment type="catalytic activity">
    <reaction evidence="6">
        <text>L-methionine + H2O = methanethiol + 2-oxobutanoate + NH4(+)</text>
        <dbReference type="Rhea" id="RHEA:23800"/>
        <dbReference type="ChEBI" id="CHEBI:15377"/>
        <dbReference type="ChEBI" id="CHEBI:16007"/>
        <dbReference type="ChEBI" id="CHEBI:16763"/>
        <dbReference type="ChEBI" id="CHEBI:28938"/>
        <dbReference type="ChEBI" id="CHEBI:57844"/>
        <dbReference type="EC" id="4.4.1.11"/>
    </reaction>
    <physiologicalReaction direction="left-to-right" evidence="6">
        <dbReference type="Rhea" id="RHEA:23801"/>
    </physiologicalReaction>
</comment>